<keyword evidence="5" id="KW-0067">ATP-binding</keyword>
<feature type="domain" description="R13L1/DRL21-like LRR repeat region" evidence="9">
    <location>
        <begin position="672"/>
        <end position="793"/>
    </location>
</feature>
<dbReference type="PANTHER" id="PTHR36766">
    <property type="entry name" value="PLANT BROAD-SPECTRUM MILDEW RESISTANCE PROTEIN RPW8"/>
    <property type="match status" value="1"/>
</dbReference>
<dbReference type="InterPro" id="IPR027417">
    <property type="entry name" value="P-loop_NTPase"/>
</dbReference>
<evidence type="ECO:0000313" key="11">
    <source>
        <dbReference type="Proteomes" id="UP000006729"/>
    </source>
</evidence>
<organism evidence="10 11">
    <name type="scientific">Populus trichocarpa</name>
    <name type="common">Western balsam poplar</name>
    <name type="synonym">Populus balsamifera subsp. trichocarpa</name>
    <dbReference type="NCBI Taxonomy" id="3694"/>
    <lineage>
        <taxon>Eukaryota</taxon>
        <taxon>Viridiplantae</taxon>
        <taxon>Streptophyta</taxon>
        <taxon>Embryophyta</taxon>
        <taxon>Tracheophyta</taxon>
        <taxon>Spermatophyta</taxon>
        <taxon>Magnoliopsida</taxon>
        <taxon>eudicotyledons</taxon>
        <taxon>Gunneridae</taxon>
        <taxon>Pentapetalae</taxon>
        <taxon>rosids</taxon>
        <taxon>fabids</taxon>
        <taxon>Malpighiales</taxon>
        <taxon>Salicaceae</taxon>
        <taxon>Saliceae</taxon>
        <taxon>Populus</taxon>
    </lineage>
</organism>
<dbReference type="Pfam" id="PF18052">
    <property type="entry name" value="Rx_N"/>
    <property type="match status" value="1"/>
</dbReference>
<dbReference type="InterPro" id="IPR032675">
    <property type="entry name" value="LRR_dom_sf"/>
</dbReference>
<keyword evidence="4" id="KW-0611">Plant defense</keyword>
<keyword evidence="2" id="KW-0677">Repeat</keyword>
<dbReference type="Gene3D" id="3.80.10.10">
    <property type="entry name" value="Ribonuclease Inhibitor"/>
    <property type="match status" value="5"/>
</dbReference>
<evidence type="ECO:0000256" key="1">
    <source>
        <dbReference type="ARBA" id="ARBA00022614"/>
    </source>
</evidence>
<evidence type="ECO:0000259" key="9">
    <source>
        <dbReference type="Pfam" id="PF25019"/>
    </source>
</evidence>
<dbReference type="PRINTS" id="PR00364">
    <property type="entry name" value="DISEASERSIST"/>
</dbReference>
<dbReference type="SUPFAM" id="SSF52540">
    <property type="entry name" value="P-loop containing nucleoside triphosphate hydrolases"/>
    <property type="match status" value="1"/>
</dbReference>
<protein>
    <recommendedName>
        <fullName evidence="12">Disease resistance protein RGA3</fullName>
    </recommendedName>
</protein>
<dbReference type="InterPro" id="IPR042197">
    <property type="entry name" value="Apaf_helical"/>
</dbReference>
<feature type="domain" description="NB-ARC" evidence="6">
    <location>
        <begin position="172"/>
        <end position="343"/>
    </location>
</feature>
<keyword evidence="11" id="KW-1185">Reference proteome</keyword>
<dbReference type="GO" id="GO:0006952">
    <property type="term" value="P:defense response"/>
    <property type="evidence" value="ECO:0007669"/>
    <property type="project" value="UniProtKB-KW"/>
</dbReference>
<proteinExistence type="predicted"/>
<dbReference type="PANTHER" id="PTHR36766:SF70">
    <property type="entry name" value="DISEASE RESISTANCE PROTEIN RGA4"/>
    <property type="match status" value="1"/>
</dbReference>
<dbReference type="SUPFAM" id="SSF52058">
    <property type="entry name" value="L domain-like"/>
    <property type="match status" value="2"/>
</dbReference>
<dbReference type="GO" id="GO:0051707">
    <property type="term" value="P:response to other organism"/>
    <property type="evidence" value="ECO:0007669"/>
    <property type="project" value="UniProtKB-ARBA"/>
</dbReference>
<evidence type="ECO:0008006" key="12">
    <source>
        <dbReference type="Google" id="ProtNLM"/>
    </source>
</evidence>
<dbReference type="EMBL" id="CM009303">
    <property type="protein sequence ID" value="RQO99523.1"/>
    <property type="molecule type" value="Genomic_DNA"/>
</dbReference>
<dbReference type="CDD" id="cd14798">
    <property type="entry name" value="RX-CC_like"/>
    <property type="match status" value="1"/>
</dbReference>
<dbReference type="Gene3D" id="1.10.10.10">
    <property type="entry name" value="Winged helix-like DNA-binding domain superfamily/Winged helix DNA-binding domain"/>
    <property type="match status" value="1"/>
</dbReference>
<evidence type="ECO:0000256" key="2">
    <source>
        <dbReference type="ARBA" id="ARBA00022737"/>
    </source>
</evidence>
<accession>A0A3N7FX41</accession>
<dbReference type="Pfam" id="PF00931">
    <property type="entry name" value="NB-ARC"/>
    <property type="match status" value="1"/>
</dbReference>
<dbReference type="Proteomes" id="UP000006729">
    <property type="component" value="Chromosome 14"/>
</dbReference>
<gene>
    <name evidence="10" type="ORF">POPTR_014G005400</name>
</gene>
<dbReference type="InterPro" id="IPR056789">
    <property type="entry name" value="LRR_R13L1-DRL21"/>
</dbReference>
<name>A0A3N7FX41_POPTR</name>
<evidence type="ECO:0000313" key="10">
    <source>
        <dbReference type="EMBL" id="RQO99523.1"/>
    </source>
</evidence>
<evidence type="ECO:0000256" key="5">
    <source>
        <dbReference type="ARBA" id="ARBA00022840"/>
    </source>
</evidence>
<evidence type="ECO:0000259" key="7">
    <source>
        <dbReference type="Pfam" id="PF18052"/>
    </source>
</evidence>
<sequence>MAAELFLTFAMEETLTRVISIAAEGIRLAWGLEGQLQKLEDSLIMIKVVLKDAARRPVTDDSAKLWLEKLQDVAYDAEDVLDEFAYEILRKDQKKGKVRDCFSLHNPVAFRLNMGQKVKEINGSLHDIQKLATRFGLGIASQHVESAPEVIRDIDRETDSLLESSEVVVGREDDVYKVMKLLIGSIGQQVQSVVPIVGMAGLGKTTIAKKVCQLVREKKHFDVTLWVCVSNDFSKRRILGEMLQKIDKSTGGLSNLDAILEKLQQELEKKTLLLVLDDVWNEDYDKWAGLKEGLLKINSRNGNAVVVTTRSKKVADMMETSPGIQHEPGRLSADQCWSIIKQKLSRGGRETIPSDLESIGKEIAKKCGGIPLLAKVLGGTLHGKQTHEWQSILHSRIWDSQYGDKALRILRLSFDYLSSPTLKKCFAYCSIFPKDFKIGREELIQLWMAEGFLRPPNGRMEDKGNKCFNDLLANSFFQDVERNECEIVTSCKMHDLVHDLALQVSKSEVLNLEEDSAVEGASHIRHLNLISRGDVEAAFPVGDGRKLRTVFSMVDVFNGSWKFKSLRTLKLQRSDITELPDSICKLRHLRYLDVSRTRIRELPESITKLYHLETLRFTDCKSLEKLPKKMRNLVSLRHLHFDDPKLVPAEVRLLTRLQTLPFFVLGQNHMVEELGCLNELRGELQISKLEKVRDREEAEEAKLREKRMNKLVFKWSDDEVNSSVRNEDVLEGLQPHPDIRSLTIGGYGGENFSSWILQLNNLTVLRLNGCSKLRQLPTLGCLPRLKILYMNRMPNVKCIGKEFYSSGSGSATVLFPALKELTLRYMDGLEEWMVPGGEGDQVFPCLEKLSIEMCVKLRQLPTLRCLPRLKILDMSRMPNVKCIGKEFYSSSSGSEAVLFAALKELTLRYMDGVEEWMVPGGEGDRVFPCLEELSIEMCGKLRQLPTLGCLPRLKILDMIGMPNVKCIGKEFYSSSSGSAAVLFPALKGLSLFSMGGLEEWMVPGGEGDQVFPCLEKLSIEWCGKLESIPICRLSSLVEFGIYVCDELRYLSGEFHGFKSLQILRIQRCPKLASIPSVQHCTALVELCILLCSESISIPSDFRELKYSLKRLDIWGCKMGALPSGLQCCASLEVLDIINWSELIHISDLQELSSLRRLKIRGCDKLISFDWHGLRQLPSLVDLAITTCPSLSNFPEEHCLGGLTQLEELSIGGFSEEMEAFPAGVLNSIQHLNLNGSLKSLRICGWDKLKSVPHQLQHLTALENLRICDFNGEEFEEALPDWLANLSSLRSLEISNCKNLKYLPSCTQRLNKLKTLEIHGCPHLIENCREENGSERPKISHIPSLHIR</sequence>
<dbReference type="FunFam" id="1.10.10.10:FF:000322">
    <property type="entry name" value="Probable disease resistance protein At1g63360"/>
    <property type="match status" value="1"/>
</dbReference>
<dbReference type="GO" id="GO:0005524">
    <property type="term" value="F:ATP binding"/>
    <property type="evidence" value="ECO:0007669"/>
    <property type="project" value="UniProtKB-KW"/>
</dbReference>
<feature type="domain" description="R13L1/DRL21-like LRR repeat region" evidence="9">
    <location>
        <begin position="1228"/>
        <end position="1320"/>
    </location>
</feature>
<dbReference type="GO" id="GO:0043531">
    <property type="term" value="F:ADP binding"/>
    <property type="evidence" value="ECO:0007669"/>
    <property type="project" value="InterPro"/>
</dbReference>
<dbReference type="Pfam" id="PF25019">
    <property type="entry name" value="LRR_R13L1-DRL21"/>
    <property type="match status" value="2"/>
</dbReference>
<evidence type="ECO:0000256" key="4">
    <source>
        <dbReference type="ARBA" id="ARBA00022821"/>
    </source>
</evidence>
<keyword evidence="1" id="KW-0433">Leucine-rich repeat</keyword>
<keyword evidence="3" id="KW-0547">Nucleotide-binding</keyword>
<dbReference type="Gene3D" id="3.40.50.300">
    <property type="entry name" value="P-loop containing nucleotide triphosphate hydrolases"/>
    <property type="match status" value="1"/>
</dbReference>
<evidence type="ECO:0000259" key="8">
    <source>
        <dbReference type="Pfam" id="PF23559"/>
    </source>
</evidence>
<dbReference type="InterPro" id="IPR002182">
    <property type="entry name" value="NB-ARC"/>
</dbReference>
<dbReference type="Gene3D" id="1.20.5.4130">
    <property type="match status" value="1"/>
</dbReference>
<dbReference type="Gene3D" id="1.10.8.430">
    <property type="entry name" value="Helical domain of apoptotic protease-activating factors"/>
    <property type="match status" value="1"/>
</dbReference>
<evidence type="ECO:0000256" key="3">
    <source>
        <dbReference type="ARBA" id="ARBA00022741"/>
    </source>
</evidence>
<dbReference type="InterPro" id="IPR036388">
    <property type="entry name" value="WH-like_DNA-bd_sf"/>
</dbReference>
<dbReference type="InterPro" id="IPR041118">
    <property type="entry name" value="Rx_N"/>
</dbReference>
<dbReference type="InterPro" id="IPR038005">
    <property type="entry name" value="RX-like_CC"/>
</dbReference>
<feature type="domain" description="Disease resistance N-terminal" evidence="7">
    <location>
        <begin position="10"/>
        <end position="99"/>
    </location>
</feature>
<reference evidence="10 11" key="1">
    <citation type="journal article" date="2006" name="Science">
        <title>The genome of black cottonwood, Populus trichocarpa (Torr. &amp; Gray).</title>
        <authorList>
            <person name="Tuskan G.A."/>
            <person name="Difazio S."/>
            <person name="Jansson S."/>
            <person name="Bohlmann J."/>
            <person name="Grigoriev I."/>
            <person name="Hellsten U."/>
            <person name="Putnam N."/>
            <person name="Ralph S."/>
            <person name="Rombauts S."/>
            <person name="Salamov A."/>
            <person name="Schein J."/>
            <person name="Sterck L."/>
            <person name="Aerts A."/>
            <person name="Bhalerao R.R."/>
            <person name="Bhalerao R.P."/>
            <person name="Blaudez D."/>
            <person name="Boerjan W."/>
            <person name="Brun A."/>
            <person name="Brunner A."/>
            <person name="Busov V."/>
            <person name="Campbell M."/>
            <person name="Carlson J."/>
            <person name="Chalot M."/>
            <person name="Chapman J."/>
            <person name="Chen G.L."/>
            <person name="Cooper D."/>
            <person name="Coutinho P.M."/>
            <person name="Couturier J."/>
            <person name="Covert S."/>
            <person name="Cronk Q."/>
            <person name="Cunningham R."/>
            <person name="Davis J."/>
            <person name="Degroeve S."/>
            <person name="Dejardin A."/>
            <person name="Depamphilis C."/>
            <person name="Detter J."/>
            <person name="Dirks B."/>
            <person name="Dubchak I."/>
            <person name="Duplessis S."/>
            <person name="Ehlting J."/>
            <person name="Ellis B."/>
            <person name="Gendler K."/>
            <person name="Goodstein D."/>
            <person name="Gribskov M."/>
            <person name="Grimwood J."/>
            <person name="Groover A."/>
            <person name="Gunter L."/>
            <person name="Hamberger B."/>
            <person name="Heinze B."/>
            <person name="Helariutta Y."/>
            <person name="Henrissat B."/>
            <person name="Holligan D."/>
            <person name="Holt R."/>
            <person name="Huang W."/>
            <person name="Islam-Faridi N."/>
            <person name="Jones S."/>
            <person name="Jones-Rhoades M."/>
            <person name="Jorgensen R."/>
            <person name="Joshi C."/>
            <person name="Kangasjarvi J."/>
            <person name="Karlsson J."/>
            <person name="Kelleher C."/>
            <person name="Kirkpatrick R."/>
            <person name="Kirst M."/>
            <person name="Kohler A."/>
            <person name="Kalluri U."/>
            <person name="Larimer F."/>
            <person name="Leebens-Mack J."/>
            <person name="Leple J.C."/>
            <person name="Locascio P."/>
            <person name="Lou Y."/>
            <person name="Lucas S."/>
            <person name="Martin F."/>
            <person name="Montanini B."/>
            <person name="Napoli C."/>
            <person name="Nelson D.R."/>
            <person name="Nelson C."/>
            <person name="Nieminen K."/>
            <person name="Nilsson O."/>
            <person name="Pereda V."/>
            <person name="Peter G."/>
            <person name="Philippe R."/>
            <person name="Pilate G."/>
            <person name="Poliakov A."/>
            <person name="Razumovskaya J."/>
            <person name="Richardson P."/>
            <person name="Rinaldi C."/>
            <person name="Ritland K."/>
            <person name="Rouze P."/>
            <person name="Ryaboy D."/>
            <person name="Schmutz J."/>
            <person name="Schrader J."/>
            <person name="Segerman B."/>
            <person name="Shin H."/>
            <person name="Siddiqui A."/>
            <person name="Sterky F."/>
            <person name="Terry A."/>
            <person name="Tsai C.J."/>
            <person name="Uberbacher E."/>
            <person name="Unneberg P."/>
            <person name="Vahala J."/>
            <person name="Wall K."/>
            <person name="Wessler S."/>
            <person name="Yang G."/>
            <person name="Yin T."/>
            <person name="Douglas C."/>
            <person name="Marra M."/>
            <person name="Sandberg G."/>
            <person name="Van de Peer Y."/>
            <person name="Rokhsar D."/>
        </authorList>
    </citation>
    <scope>NUCLEOTIDE SEQUENCE [LARGE SCALE GENOMIC DNA]</scope>
    <source>
        <strain evidence="11">cv. Nisqually</strain>
    </source>
</reference>
<evidence type="ECO:0000259" key="6">
    <source>
        <dbReference type="Pfam" id="PF00931"/>
    </source>
</evidence>
<dbReference type="Pfam" id="PF23559">
    <property type="entry name" value="WHD_DRP"/>
    <property type="match status" value="1"/>
</dbReference>
<feature type="domain" description="Disease resistance protein winged helix" evidence="8">
    <location>
        <begin position="431"/>
        <end position="501"/>
    </location>
</feature>
<dbReference type="InterPro" id="IPR058922">
    <property type="entry name" value="WHD_DRP"/>
</dbReference>